<keyword evidence="1" id="KW-0472">Membrane</keyword>
<dbReference type="Proteomes" id="UP000004931">
    <property type="component" value="Unassembled WGS sequence"/>
</dbReference>
<keyword evidence="3" id="KW-1185">Reference proteome</keyword>
<evidence type="ECO:0000313" key="3">
    <source>
        <dbReference type="Proteomes" id="UP000004931"/>
    </source>
</evidence>
<name>A0YH02_9GAMM</name>
<evidence type="ECO:0000256" key="1">
    <source>
        <dbReference type="SAM" id="Phobius"/>
    </source>
</evidence>
<dbReference type="AlphaFoldDB" id="A0YH02"/>
<reference evidence="2 3" key="1">
    <citation type="journal article" date="2010" name="J. Bacteriol.">
        <title>Genome sequence of the oligotrophic marine Gammaproteobacterium HTCC2143, isolated from the Oregon Coast.</title>
        <authorList>
            <person name="Oh H.M."/>
            <person name="Kang I."/>
            <person name="Ferriera S."/>
            <person name="Giovannoni S.J."/>
            <person name="Cho J.C."/>
        </authorList>
    </citation>
    <scope>NUCLEOTIDE SEQUENCE [LARGE SCALE GENOMIC DNA]</scope>
    <source>
        <strain evidence="2 3">HTCC2143</strain>
    </source>
</reference>
<comment type="caution">
    <text evidence="2">The sequence shown here is derived from an EMBL/GenBank/DDBJ whole genome shotgun (WGS) entry which is preliminary data.</text>
</comment>
<keyword evidence="1" id="KW-1133">Transmembrane helix</keyword>
<accession>A0YH02</accession>
<proteinExistence type="predicted"/>
<protein>
    <submittedName>
        <fullName evidence="2">Uncharacterized protein</fullName>
    </submittedName>
</protein>
<sequence>MNNSIVYLLMMSFTVSAALFVVSAIGTFLVAYNKEFRRATRTCRDGVDFTADTND</sequence>
<organism evidence="2 3">
    <name type="scientific">marine gamma proteobacterium HTCC2143</name>
    <dbReference type="NCBI Taxonomy" id="247633"/>
    <lineage>
        <taxon>Bacteria</taxon>
        <taxon>Pseudomonadati</taxon>
        <taxon>Pseudomonadota</taxon>
        <taxon>Gammaproteobacteria</taxon>
        <taxon>Cellvibrionales</taxon>
        <taxon>Spongiibacteraceae</taxon>
        <taxon>BD1-7 clade</taxon>
    </lineage>
</organism>
<dbReference type="EMBL" id="AAVT01000013">
    <property type="protein sequence ID" value="EAW29877.1"/>
    <property type="molecule type" value="Genomic_DNA"/>
</dbReference>
<evidence type="ECO:0000313" key="2">
    <source>
        <dbReference type="EMBL" id="EAW29877.1"/>
    </source>
</evidence>
<gene>
    <name evidence="2" type="ORF">GP2143_11779</name>
</gene>
<feature type="transmembrane region" description="Helical" evidence="1">
    <location>
        <begin position="6"/>
        <end position="32"/>
    </location>
</feature>
<keyword evidence="1" id="KW-0812">Transmembrane</keyword>